<sequence length="168" mass="18096">MLCALTSLAIGRLCRADTAVTAGLGGATLQLAGVGGLRPKTEVVRDARLGRLMAEAYVLIAKETVSVHHDDLTVLGRTYSMEAWDGFFAAYVHANTLTTVAGSLFIDAKITLQLHPRDNRLGIVFWDGSTSRAAVNKAKPNSTSLNRRNAWDGFFAAYVHENTLATFA</sequence>
<dbReference type="Proteomes" id="UP001620626">
    <property type="component" value="Unassembled WGS sequence"/>
</dbReference>
<dbReference type="EMBL" id="JBICBT010000691">
    <property type="protein sequence ID" value="KAL3105115.1"/>
    <property type="molecule type" value="Genomic_DNA"/>
</dbReference>
<name>A0ABD2KR83_9BILA</name>
<evidence type="ECO:0000313" key="2">
    <source>
        <dbReference type="EMBL" id="KAL3105115.1"/>
    </source>
</evidence>
<keyword evidence="1" id="KW-0732">Signal</keyword>
<feature type="signal peptide" evidence="1">
    <location>
        <begin position="1"/>
        <end position="16"/>
    </location>
</feature>
<evidence type="ECO:0000256" key="1">
    <source>
        <dbReference type="SAM" id="SignalP"/>
    </source>
</evidence>
<proteinExistence type="predicted"/>
<organism evidence="2 3">
    <name type="scientific">Heterodera trifolii</name>
    <dbReference type="NCBI Taxonomy" id="157864"/>
    <lineage>
        <taxon>Eukaryota</taxon>
        <taxon>Metazoa</taxon>
        <taxon>Ecdysozoa</taxon>
        <taxon>Nematoda</taxon>
        <taxon>Chromadorea</taxon>
        <taxon>Rhabditida</taxon>
        <taxon>Tylenchina</taxon>
        <taxon>Tylenchomorpha</taxon>
        <taxon>Tylenchoidea</taxon>
        <taxon>Heteroderidae</taxon>
        <taxon>Heteroderinae</taxon>
        <taxon>Heterodera</taxon>
    </lineage>
</organism>
<protein>
    <submittedName>
        <fullName evidence="2">Uncharacterized protein</fullName>
    </submittedName>
</protein>
<dbReference type="AlphaFoldDB" id="A0ABD2KR83"/>
<comment type="caution">
    <text evidence="2">The sequence shown here is derived from an EMBL/GenBank/DDBJ whole genome shotgun (WGS) entry which is preliminary data.</text>
</comment>
<keyword evidence="3" id="KW-1185">Reference proteome</keyword>
<feature type="chain" id="PRO_5044863231" evidence="1">
    <location>
        <begin position="17"/>
        <end position="168"/>
    </location>
</feature>
<gene>
    <name evidence="2" type="ORF">niasHT_028787</name>
</gene>
<reference evidence="2 3" key="1">
    <citation type="submission" date="2024-10" db="EMBL/GenBank/DDBJ databases">
        <authorList>
            <person name="Kim D."/>
        </authorList>
    </citation>
    <scope>NUCLEOTIDE SEQUENCE [LARGE SCALE GENOMIC DNA]</scope>
    <source>
        <strain evidence="2">BH-2024</strain>
    </source>
</reference>
<accession>A0ABD2KR83</accession>
<evidence type="ECO:0000313" key="3">
    <source>
        <dbReference type="Proteomes" id="UP001620626"/>
    </source>
</evidence>